<comment type="caution">
    <text evidence="2">The sequence shown here is derived from an EMBL/GenBank/DDBJ whole genome shotgun (WGS) entry which is preliminary data.</text>
</comment>
<keyword evidence="3" id="KW-1185">Reference proteome</keyword>
<accession>A0ABU7BBP8</accession>
<sequence>MSVAELLLNTLEDLIEEDFKKFKWFLTMQVLDGYMPIPRAHLQNADRTDTVSKMIENYKEEGALKATATILKKQRMNDLAERLLKADAEMTSAASSATSSSGVAPALAPSLSAKEGSVIIAPILNSQNHGTWTINLNKNN</sequence>
<protein>
    <recommendedName>
        <fullName evidence="1">Pyrin domain-containing protein</fullName>
    </recommendedName>
</protein>
<dbReference type="EMBL" id="JAHUTI010046433">
    <property type="protein sequence ID" value="MED6247030.1"/>
    <property type="molecule type" value="Genomic_DNA"/>
</dbReference>
<dbReference type="Proteomes" id="UP001345963">
    <property type="component" value="Unassembled WGS sequence"/>
</dbReference>
<dbReference type="PROSITE" id="PS50824">
    <property type="entry name" value="DAPIN"/>
    <property type="match status" value="1"/>
</dbReference>
<dbReference type="InterPro" id="IPR011029">
    <property type="entry name" value="DEATH-like_dom_sf"/>
</dbReference>
<dbReference type="Pfam" id="PF02758">
    <property type="entry name" value="PYRIN"/>
    <property type="match status" value="1"/>
</dbReference>
<dbReference type="SUPFAM" id="SSF47986">
    <property type="entry name" value="DEATH domain"/>
    <property type="match status" value="1"/>
</dbReference>
<name>A0ABU7BBP8_9TELE</name>
<dbReference type="SMART" id="SM01289">
    <property type="entry name" value="PYRIN"/>
    <property type="match status" value="1"/>
</dbReference>
<evidence type="ECO:0000313" key="2">
    <source>
        <dbReference type="EMBL" id="MED6247030.1"/>
    </source>
</evidence>
<organism evidence="2 3">
    <name type="scientific">Ataeniobius toweri</name>
    <dbReference type="NCBI Taxonomy" id="208326"/>
    <lineage>
        <taxon>Eukaryota</taxon>
        <taxon>Metazoa</taxon>
        <taxon>Chordata</taxon>
        <taxon>Craniata</taxon>
        <taxon>Vertebrata</taxon>
        <taxon>Euteleostomi</taxon>
        <taxon>Actinopterygii</taxon>
        <taxon>Neopterygii</taxon>
        <taxon>Teleostei</taxon>
        <taxon>Neoteleostei</taxon>
        <taxon>Acanthomorphata</taxon>
        <taxon>Ovalentaria</taxon>
        <taxon>Atherinomorphae</taxon>
        <taxon>Cyprinodontiformes</taxon>
        <taxon>Goodeidae</taxon>
        <taxon>Ataeniobius</taxon>
    </lineage>
</organism>
<feature type="domain" description="Pyrin" evidence="1">
    <location>
        <begin position="1"/>
        <end position="89"/>
    </location>
</feature>
<dbReference type="CDD" id="cd08321">
    <property type="entry name" value="Pyrin_ASC-like"/>
    <property type="match status" value="1"/>
</dbReference>
<evidence type="ECO:0000259" key="1">
    <source>
        <dbReference type="PROSITE" id="PS50824"/>
    </source>
</evidence>
<proteinExistence type="predicted"/>
<dbReference type="InterPro" id="IPR004020">
    <property type="entry name" value="DAPIN"/>
</dbReference>
<gene>
    <name evidence="2" type="ORF">ATANTOWER_028320</name>
</gene>
<evidence type="ECO:0000313" key="3">
    <source>
        <dbReference type="Proteomes" id="UP001345963"/>
    </source>
</evidence>
<dbReference type="Gene3D" id="1.10.533.10">
    <property type="entry name" value="Death Domain, Fas"/>
    <property type="match status" value="1"/>
</dbReference>
<reference evidence="2 3" key="1">
    <citation type="submission" date="2021-07" db="EMBL/GenBank/DDBJ databases">
        <authorList>
            <person name="Palmer J.M."/>
        </authorList>
    </citation>
    <scope>NUCLEOTIDE SEQUENCE [LARGE SCALE GENOMIC DNA]</scope>
    <source>
        <strain evidence="2 3">AT_MEX2019</strain>
        <tissue evidence="2">Muscle</tissue>
    </source>
</reference>